<evidence type="ECO:0000313" key="8">
    <source>
        <dbReference type="EMBL" id="TWA86269.1"/>
    </source>
</evidence>
<evidence type="ECO:0000313" key="13">
    <source>
        <dbReference type="Proteomes" id="UP000316083"/>
    </source>
</evidence>
<dbReference type="AlphaFoldDB" id="A0A560BFY1"/>
<dbReference type="EMBL" id="CP032330">
    <property type="protein sequence ID" value="QCO02418.1"/>
    <property type="molecule type" value="Genomic_DNA"/>
</dbReference>
<evidence type="ECO:0000313" key="5">
    <source>
        <dbReference type="EMBL" id="QCO08838.1"/>
    </source>
</evidence>
<reference evidence="1 15" key="2">
    <citation type="submission" date="2018-07" db="EMBL/GenBank/DDBJ databases">
        <title>Genome sequence of Roseomonas fauriae ATCC 49958.</title>
        <authorList>
            <person name="Sant'Anna F.H."/>
            <person name="Baldani J.I."/>
            <person name="Zilli J.E."/>
            <person name="Reis V.M."/>
            <person name="Hartmann A."/>
            <person name="Cruz L."/>
            <person name="de Souza E.M."/>
            <person name="de Oliveira Pedrosa F."/>
            <person name="Passaglia L.M.P."/>
        </authorList>
    </citation>
    <scope>NUCLEOTIDE SEQUENCE [LARGE SCALE GENOMIC DNA]</scope>
    <source>
        <strain evidence="1 15">ATCC 49958</strain>
    </source>
</reference>
<dbReference type="EMBL" id="VITF01000003">
    <property type="protein sequence ID" value="TWA71535.1"/>
    <property type="molecule type" value="Genomic_DNA"/>
</dbReference>
<dbReference type="RefSeq" id="WP_014239131.1">
    <property type="nucleotide sequence ID" value="NZ_CP012914.1"/>
</dbReference>
<dbReference type="KEGG" id="abf:AMK58_12915"/>
<dbReference type="InterPro" id="IPR017748">
    <property type="entry name" value="TagF"/>
</dbReference>
<reference evidence="3 9" key="1">
    <citation type="submission" date="2017-07" db="EMBL/GenBank/DDBJ databases">
        <title>Whole genome sequence of Azospirillum brasilense 2A1, a potential biofertilizer strain.</title>
        <authorList>
            <person name="Fontana C.A."/>
            <person name="Toffoli L.M."/>
            <person name="Salazar S.M."/>
            <person name="Puglisi E."/>
            <person name="Pedraza R."/>
            <person name="Bassi D."/>
            <person name="Cocconcelli P.S."/>
        </authorList>
    </citation>
    <scope>NUCLEOTIDE SEQUENCE [LARGE SCALE GENOMIC DNA]</scope>
    <source>
        <strain evidence="3 9">2A1</strain>
    </source>
</reference>
<dbReference type="EMBL" id="JAWXYC010000004">
    <property type="protein sequence ID" value="MDX5955069.1"/>
    <property type="molecule type" value="Genomic_DNA"/>
</dbReference>
<evidence type="ECO:0000313" key="7">
    <source>
        <dbReference type="EMBL" id="TWA71535.1"/>
    </source>
</evidence>
<evidence type="ECO:0000313" key="16">
    <source>
        <dbReference type="Proteomes" id="UP001277471"/>
    </source>
</evidence>
<dbReference type="EMBL" id="QOKV01000003">
    <property type="protein sequence ID" value="KAA0686938.1"/>
    <property type="molecule type" value="Genomic_DNA"/>
</dbReference>
<dbReference type="NCBIfam" id="TIGR03373">
    <property type="entry name" value="VI_minor_4"/>
    <property type="match status" value="1"/>
</dbReference>
<dbReference type="Proteomes" id="UP000298774">
    <property type="component" value="Chromosome"/>
</dbReference>
<evidence type="ECO:0000313" key="4">
    <source>
        <dbReference type="EMBL" id="QCO02418.1"/>
    </source>
</evidence>
<evidence type="ECO:0000313" key="14">
    <source>
        <dbReference type="Proteomes" id="UP000318529"/>
    </source>
</evidence>
<evidence type="ECO:0000313" key="9">
    <source>
        <dbReference type="Proteomes" id="UP000215367"/>
    </source>
</evidence>
<dbReference type="Gene3D" id="3.40.1730.10">
    <property type="entry name" value="pa0076 domain"/>
    <property type="match status" value="1"/>
</dbReference>
<proteinExistence type="predicted"/>
<organism evidence="7 13">
    <name type="scientific">Azospirillum brasilense</name>
    <dbReference type="NCBI Taxonomy" id="192"/>
    <lineage>
        <taxon>Bacteria</taxon>
        <taxon>Pseudomonadati</taxon>
        <taxon>Pseudomonadota</taxon>
        <taxon>Alphaproteobacteria</taxon>
        <taxon>Rhodospirillales</taxon>
        <taxon>Azospirillaceae</taxon>
        <taxon>Azospirillum</taxon>
    </lineage>
</organism>
<evidence type="ECO:0000313" key="6">
    <source>
        <dbReference type="EMBL" id="QCO14919.1"/>
    </source>
</evidence>
<gene>
    <name evidence="1" type="primary">tagF</name>
    <name evidence="3" type="ORF">CHT98_02020</name>
    <name evidence="4" type="ORF">D3867_10580</name>
    <name evidence="5" type="ORF">D3868_07150</name>
    <name evidence="6" type="ORF">D3869_06615</name>
    <name evidence="1" type="ORF">DS837_06785</name>
    <name evidence="7" type="ORF">FBZ82_103512</name>
    <name evidence="8" type="ORF">FBZ83_10258</name>
    <name evidence="2" type="ORF">SIM66_28260</name>
</gene>
<dbReference type="Proteomes" id="UP001277471">
    <property type="component" value="Unassembled WGS sequence"/>
</dbReference>
<dbReference type="PIRSF" id="PIRSF029287">
    <property type="entry name" value="UCP029287"/>
    <property type="match status" value="1"/>
</dbReference>
<keyword evidence="16" id="KW-1185">Reference proteome</keyword>
<dbReference type="Pfam" id="PF09867">
    <property type="entry name" value="TagF_N"/>
    <property type="match status" value="1"/>
</dbReference>
<dbReference type="Proteomes" id="UP000298596">
    <property type="component" value="Chromosome"/>
</dbReference>
<dbReference type="Proteomes" id="UP000316083">
    <property type="component" value="Unassembled WGS sequence"/>
</dbReference>
<reference evidence="2 16" key="5">
    <citation type="submission" date="2023-11" db="EMBL/GenBank/DDBJ databases">
        <title>MicrobeMod: A computational toolkit for identifying prokaryotic methylation and restriction-modification with nanopore sequencing.</title>
        <authorList>
            <person name="Crits-Christoph A."/>
            <person name="Kang S.C."/>
            <person name="Lee H."/>
            <person name="Ostrov N."/>
        </authorList>
    </citation>
    <scope>NUCLEOTIDE SEQUENCE [LARGE SCALE GENOMIC DNA]</scope>
    <source>
        <strain evidence="2 16">ATCC 29145</strain>
    </source>
</reference>
<name>A0A560BFY1_AZOBR</name>
<dbReference type="Proteomes" id="UP000476837">
    <property type="component" value="Unassembled WGS sequence"/>
</dbReference>
<dbReference type="EMBL" id="VITH01000002">
    <property type="protein sequence ID" value="TWA86269.1"/>
    <property type="molecule type" value="Genomic_DNA"/>
</dbReference>
<sequence length="214" mass="22857">MSPGFAVGFHGKVPARGDFVGYGLPRGVLLPWDAWLTEVLDAAVRQLGSPWERLFQSAPVWRFALSPGLCGEPPLAGIMMPSADRVGRQYPFTIVGTLPYGTDLAVVPVACLHWFTRAESIAADACRAGADVDALPARMAILGRPEPNGADPTVATVVEERVGPLPPRASLWWSRGGGRVPPSVLTCCGLPRSSRAAAFIDGAWERRGWDDLDG</sequence>
<dbReference type="InterPro" id="IPR038225">
    <property type="entry name" value="TagF_sf"/>
</dbReference>
<evidence type="ECO:0000313" key="11">
    <source>
        <dbReference type="Proteomes" id="UP000298693"/>
    </source>
</evidence>
<dbReference type="Proteomes" id="UP000215367">
    <property type="component" value="Unassembled WGS sequence"/>
</dbReference>
<evidence type="ECO:0000313" key="10">
    <source>
        <dbReference type="Proteomes" id="UP000298596"/>
    </source>
</evidence>
<protein>
    <submittedName>
        <fullName evidence="7">Type VI secretion system protein ImpM</fullName>
    </submittedName>
    <submittedName>
        <fullName evidence="1">Type VI secretion system-associated protein TagF</fullName>
    </submittedName>
    <submittedName>
        <fullName evidence="3">Type VI secretion-associated protein</fullName>
    </submittedName>
</protein>
<reference evidence="13 14" key="4">
    <citation type="submission" date="2019-06" db="EMBL/GenBank/DDBJ databases">
        <title>Genomic Encyclopedia of Type Strains, Phase IV (KMG-V): Genome sequencing to study the core and pangenomes of soil and plant-associated prokaryotes.</title>
        <authorList>
            <person name="Whitman W."/>
        </authorList>
    </citation>
    <scope>NUCLEOTIDE SEQUENCE [LARGE SCALE GENOMIC DNA]</scope>
    <source>
        <strain evidence="8 14">BR 11650</strain>
        <strain evidence="7 13">BR 11796</strain>
    </source>
</reference>
<evidence type="ECO:0000313" key="2">
    <source>
        <dbReference type="EMBL" id="MDX5955069.1"/>
    </source>
</evidence>
<dbReference type="EMBL" id="CP032345">
    <property type="protein sequence ID" value="QCO14919.1"/>
    <property type="molecule type" value="Genomic_DNA"/>
</dbReference>
<evidence type="ECO:0000313" key="1">
    <source>
        <dbReference type="EMBL" id="KAA0686938.1"/>
    </source>
</evidence>
<dbReference type="EMBL" id="NOWT01000001">
    <property type="protein sequence ID" value="OYD86362.1"/>
    <property type="molecule type" value="Genomic_DNA"/>
</dbReference>
<evidence type="ECO:0000313" key="3">
    <source>
        <dbReference type="EMBL" id="OYD86362.1"/>
    </source>
</evidence>
<dbReference type="GeneID" id="56452061"/>
<dbReference type="Proteomes" id="UP000318529">
    <property type="component" value="Unassembled WGS sequence"/>
</dbReference>
<accession>A0A560BFY1</accession>
<evidence type="ECO:0000313" key="15">
    <source>
        <dbReference type="Proteomes" id="UP000476837"/>
    </source>
</evidence>
<evidence type="ECO:0000313" key="12">
    <source>
        <dbReference type="Proteomes" id="UP000298774"/>
    </source>
</evidence>
<dbReference type="EMBL" id="CP032339">
    <property type="protein sequence ID" value="QCO08838.1"/>
    <property type="molecule type" value="Genomic_DNA"/>
</dbReference>
<reference evidence="10 11" key="3">
    <citation type="submission" date="2018-09" db="EMBL/GenBank/DDBJ databases">
        <title>Whole genome based analysis of evolution and adaptive divergence in Indian and Brazilian strains of Azospirillum brasilense.</title>
        <authorList>
            <person name="Singh C."/>
            <person name="Tripathi A.K."/>
        </authorList>
    </citation>
    <scope>NUCLEOTIDE SEQUENCE [LARGE SCALE GENOMIC DNA]</scope>
    <source>
        <strain evidence="4 10">MTCC4036</strain>
        <strain evidence="5 12">MTCC4038</strain>
        <strain evidence="6 11">MTCC4039</strain>
    </source>
</reference>
<dbReference type="Proteomes" id="UP000298693">
    <property type="component" value="Chromosome"/>
</dbReference>